<reference evidence="2" key="2">
    <citation type="journal article" date="2023" name="BMC Genomics">
        <title>Pest status, molecular evolution, and epigenetic factors derived from the genome assembly of Frankliniella fusca, a thysanopteran phytovirus vector.</title>
        <authorList>
            <person name="Catto M.A."/>
            <person name="Labadie P.E."/>
            <person name="Jacobson A.L."/>
            <person name="Kennedy G.G."/>
            <person name="Srinivasan R."/>
            <person name="Hunt B.G."/>
        </authorList>
    </citation>
    <scope>NUCLEOTIDE SEQUENCE</scope>
    <source>
        <strain evidence="2">PL_HMW_Pooled</strain>
    </source>
</reference>
<protein>
    <submittedName>
        <fullName evidence="2">Fukutin</fullName>
    </submittedName>
</protein>
<gene>
    <name evidence="2" type="ORF">KUF71_003969</name>
</gene>
<reference evidence="2" key="1">
    <citation type="submission" date="2021-07" db="EMBL/GenBank/DDBJ databases">
        <authorList>
            <person name="Catto M.A."/>
            <person name="Jacobson A."/>
            <person name="Kennedy G."/>
            <person name="Labadie P."/>
            <person name="Hunt B.G."/>
            <person name="Srinivasan R."/>
        </authorList>
    </citation>
    <scope>NUCLEOTIDE SEQUENCE</scope>
    <source>
        <strain evidence="2">PL_HMW_Pooled</strain>
        <tissue evidence="2">Head</tissue>
    </source>
</reference>
<proteinExistence type="predicted"/>
<dbReference type="AlphaFoldDB" id="A0AAE1GVM7"/>
<name>A0AAE1GVM7_9NEOP</name>
<organism evidence="2 3">
    <name type="scientific">Frankliniella fusca</name>
    <dbReference type="NCBI Taxonomy" id="407009"/>
    <lineage>
        <taxon>Eukaryota</taxon>
        <taxon>Metazoa</taxon>
        <taxon>Ecdysozoa</taxon>
        <taxon>Arthropoda</taxon>
        <taxon>Hexapoda</taxon>
        <taxon>Insecta</taxon>
        <taxon>Pterygota</taxon>
        <taxon>Neoptera</taxon>
        <taxon>Paraneoptera</taxon>
        <taxon>Thysanoptera</taxon>
        <taxon>Terebrantia</taxon>
        <taxon>Thripoidea</taxon>
        <taxon>Thripidae</taxon>
        <taxon>Frankliniella</taxon>
    </lineage>
</organism>
<sequence>MSVKNAAQVLSATVAQDIEDQNWKGTSELVRFIRYVNKFFDCLNGAYAAQGTRTRNENLAPYTDVDDQRFDWLGVPNPNRSEPKYPSNEKPFLQYLDDWKSEADKSNKSSKEKEKMQLASQTLVGIEMSIKGFADYVRFLLNLEEPPRYLQGRDTQFRGPRQNSRTS</sequence>
<accession>A0AAE1GVM7</accession>
<dbReference type="Proteomes" id="UP001219518">
    <property type="component" value="Unassembled WGS sequence"/>
</dbReference>
<evidence type="ECO:0000259" key="1">
    <source>
        <dbReference type="Pfam" id="PF21788"/>
    </source>
</evidence>
<evidence type="ECO:0000313" key="3">
    <source>
        <dbReference type="Proteomes" id="UP001219518"/>
    </source>
</evidence>
<dbReference type="InterPro" id="IPR048366">
    <property type="entry name" value="TNP-like_GBD"/>
</dbReference>
<keyword evidence="3" id="KW-1185">Reference proteome</keyword>
<dbReference type="Pfam" id="PF21788">
    <property type="entry name" value="TNP-like_GBD"/>
    <property type="match status" value="1"/>
</dbReference>
<feature type="domain" description="Transposable element P transposase-like GTP-binding insertion" evidence="1">
    <location>
        <begin position="1"/>
        <end position="46"/>
    </location>
</feature>
<dbReference type="EMBL" id="JAHWGI010000107">
    <property type="protein sequence ID" value="KAK3909613.1"/>
    <property type="molecule type" value="Genomic_DNA"/>
</dbReference>
<evidence type="ECO:0000313" key="2">
    <source>
        <dbReference type="EMBL" id="KAK3909613.1"/>
    </source>
</evidence>
<comment type="caution">
    <text evidence="2">The sequence shown here is derived from an EMBL/GenBank/DDBJ whole genome shotgun (WGS) entry which is preliminary data.</text>
</comment>